<sequence>MMHVGSSLFFFSHLIRRILLLLLLLFSTPFLFSFHQHWWNPACLLAVLLQDSKGRICTCFHQSS</sequence>
<accession>F0JA54</accession>
<dbReference type="EMBL" id="BK007755">
    <property type="protein sequence ID" value="DAA34707.1"/>
    <property type="molecule type" value="mRNA"/>
</dbReference>
<name>F0JA54_AMBVA</name>
<reference evidence="1" key="1">
    <citation type="journal article" date="2011" name="BMC Genomics">
        <title>A further insight into the sialome of the tropical bont tick, Amblyomma variegatum.</title>
        <authorList>
            <person name="Ribeiro J.M."/>
            <person name="Anderson J.M."/>
            <person name="Manoukis N.C."/>
            <person name="Meng Z."/>
            <person name="Francishetti I.M."/>
        </authorList>
    </citation>
    <scope>NUCLEOTIDE SEQUENCE</scope>
    <source>
        <strain evidence="1">Amb_var-467</strain>
        <tissue evidence="1">Salivary gland</tissue>
    </source>
</reference>
<proteinExistence type="evidence at transcript level"/>
<organism evidence="1">
    <name type="scientific">Amblyomma variegatum</name>
    <name type="common">Tropical bont tick</name>
    <dbReference type="NCBI Taxonomy" id="34610"/>
    <lineage>
        <taxon>Eukaryota</taxon>
        <taxon>Metazoa</taxon>
        <taxon>Ecdysozoa</taxon>
        <taxon>Arthropoda</taxon>
        <taxon>Chelicerata</taxon>
        <taxon>Arachnida</taxon>
        <taxon>Acari</taxon>
        <taxon>Parasitiformes</taxon>
        <taxon>Ixodida</taxon>
        <taxon>Ixodoidea</taxon>
        <taxon>Ixodidae</taxon>
        <taxon>Amblyomminae</taxon>
        <taxon>Amblyomma</taxon>
    </lineage>
</organism>
<dbReference type="AlphaFoldDB" id="F0JA54"/>
<protein>
    <submittedName>
        <fullName evidence="1">Hypothetical secreted peptide 467</fullName>
    </submittedName>
</protein>
<evidence type="ECO:0000313" key="1">
    <source>
        <dbReference type="EMBL" id="DAA34707.1"/>
    </source>
</evidence>